<dbReference type="EMBL" id="UGSC01000001">
    <property type="protein sequence ID" value="SUA72516.1"/>
    <property type="molecule type" value="Genomic_DNA"/>
</dbReference>
<dbReference type="RefSeq" id="WP_019689041.1">
    <property type="nucleotide sequence ID" value="NZ_CP036496.1"/>
</dbReference>
<dbReference type="AlphaFoldDB" id="A0A378Y5L6"/>
<proteinExistence type="predicted"/>
<feature type="compositionally biased region" description="Basic and acidic residues" evidence="1">
    <location>
        <begin position="108"/>
        <end position="129"/>
    </location>
</feature>
<dbReference type="PIRSF" id="PIRSF021328">
    <property type="entry name" value="UCP021328"/>
    <property type="match status" value="1"/>
</dbReference>
<evidence type="ECO:0000256" key="1">
    <source>
        <dbReference type="SAM" id="MobiDB-lite"/>
    </source>
</evidence>
<dbReference type="InterPro" id="IPR016787">
    <property type="entry name" value="UCP021328"/>
</dbReference>
<accession>A0A378Y5L6</accession>
<reference evidence="2 3" key="1">
    <citation type="submission" date="2018-06" db="EMBL/GenBank/DDBJ databases">
        <authorList>
            <consortium name="Pathogen Informatics"/>
            <person name="Doyle S."/>
        </authorList>
    </citation>
    <scope>NUCLEOTIDE SEQUENCE [LARGE SCALE GENOMIC DNA]</scope>
    <source>
        <strain evidence="2 3">NCTC10343</strain>
    </source>
</reference>
<name>A0A378Y5L6_PAEPO</name>
<dbReference type="Pfam" id="PF11208">
    <property type="entry name" value="DUF2992"/>
    <property type="match status" value="1"/>
</dbReference>
<dbReference type="Proteomes" id="UP000254400">
    <property type="component" value="Unassembled WGS sequence"/>
</dbReference>
<sequence length="136" mass="16317">MKLTIYHDGQYWVGVVEEQDQGKLKAARYIFGTEPKDEEILHFIREEMWELVSRLSQEVAIKWSETKKVNPKRLARQAAYELRRKGVSSNAQEALKLEYEKRKLEKRTYSKQQRESMKARIRELKEKKAKEKHRGH</sequence>
<protein>
    <recommendedName>
        <fullName evidence="4">DUF2992 family protein</fullName>
    </recommendedName>
</protein>
<evidence type="ECO:0000313" key="3">
    <source>
        <dbReference type="Proteomes" id="UP000254400"/>
    </source>
</evidence>
<gene>
    <name evidence="2" type="primary">yjdF3</name>
    <name evidence="2" type="ORF">NCTC10343_05475</name>
</gene>
<organism evidence="2 3">
    <name type="scientific">Paenibacillus polymyxa</name>
    <name type="common">Bacillus polymyxa</name>
    <dbReference type="NCBI Taxonomy" id="1406"/>
    <lineage>
        <taxon>Bacteria</taxon>
        <taxon>Bacillati</taxon>
        <taxon>Bacillota</taxon>
        <taxon>Bacilli</taxon>
        <taxon>Bacillales</taxon>
        <taxon>Paenibacillaceae</taxon>
        <taxon>Paenibacillus</taxon>
    </lineage>
</organism>
<dbReference type="GeneID" id="93348769"/>
<evidence type="ECO:0000313" key="2">
    <source>
        <dbReference type="EMBL" id="SUA72516.1"/>
    </source>
</evidence>
<evidence type="ECO:0008006" key="4">
    <source>
        <dbReference type="Google" id="ProtNLM"/>
    </source>
</evidence>
<feature type="region of interest" description="Disordered" evidence="1">
    <location>
        <begin position="108"/>
        <end position="136"/>
    </location>
</feature>